<dbReference type="SMART" id="SM00176">
    <property type="entry name" value="RAN"/>
    <property type="match status" value="1"/>
</dbReference>
<dbReference type="EMBL" id="JANTQA010000012">
    <property type="protein sequence ID" value="KAJ3450909.1"/>
    <property type="molecule type" value="Genomic_DNA"/>
</dbReference>
<evidence type="ECO:0000256" key="2">
    <source>
        <dbReference type="SAM" id="MobiDB-lite"/>
    </source>
</evidence>
<dbReference type="PROSITE" id="PS51420">
    <property type="entry name" value="RHO"/>
    <property type="match status" value="1"/>
</dbReference>
<dbReference type="PROSITE" id="PS51417">
    <property type="entry name" value="ARF"/>
    <property type="match status" value="1"/>
</dbReference>
<dbReference type="SUPFAM" id="SSF52540">
    <property type="entry name" value="P-loop containing nucleoside triphosphate hydrolases"/>
    <property type="match status" value="1"/>
</dbReference>
<dbReference type="InterPro" id="IPR001806">
    <property type="entry name" value="Small_GTPase"/>
</dbReference>
<reference evidence="3" key="1">
    <citation type="submission" date="2022-08" db="EMBL/GenBank/DDBJ databases">
        <title>Novel sulphate-reducing endosymbionts in the free-living metamonad Anaeramoeba.</title>
        <authorList>
            <person name="Jerlstrom-Hultqvist J."/>
            <person name="Cepicka I."/>
            <person name="Gallot-Lavallee L."/>
            <person name="Salas-Leiva D."/>
            <person name="Curtis B.A."/>
            <person name="Zahonova K."/>
            <person name="Pipaliya S."/>
            <person name="Dacks J."/>
            <person name="Roger A.J."/>
        </authorList>
    </citation>
    <scope>NUCLEOTIDE SEQUENCE</scope>
    <source>
        <strain evidence="3">Busselton2</strain>
    </source>
</reference>
<dbReference type="SMART" id="SM00175">
    <property type="entry name" value="RAB"/>
    <property type="match status" value="1"/>
</dbReference>
<dbReference type="SMART" id="SM00177">
    <property type="entry name" value="ARF"/>
    <property type="match status" value="1"/>
</dbReference>
<dbReference type="GO" id="GO:0003924">
    <property type="term" value="F:GTPase activity"/>
    <property type="evidence" value="ECO:0007669"/>
    <property type="project" value="InterPro"/>
</dbReference>
<evidence type="ECO:0000313" key="4">
    <source>
        <dbReference type="Proteomes" id="UP001146793"/>
    </source>
</evidence>
<dbReference type="CDD" id="cd01860">
    <property type="entry name" value="Rab5_related"/>
    <property type="match status" value="1"/>
</dbReference>
<gene>
    <name evidence="3" type="ORF">M0812_07103</name>
</gene>
<name>A0AAV8AFD4_9EUKA</name>
<dbReference type="SMART" id="SM00173">
    <property type="entry name" value="RAS"/>
    <property type="match status" value="1"/>
</dbReference>
<sequence>MIDFDSHEYKVVLLGDSGVGKSCLVLRFVRNEFFDNREPTIGASYLTKSLTVSEKEIKLQIWDTAGQERYQSLAPMYYRGSEVAIIVFDITSNDSYSRAKQWVDELYEKGIPDLIIGFVGNKSDLEEKRAIKKSDAKEYCSLHKLHYFETSAKTSKNVNEMFFSLAQELTKIPEKIEKKEKKKSKISEIMIEPQDPKRKKSCC</sequence>
<feature type="region of interest" description="Disordered" evidence="2">
    <location>
        <begin position="178"/>
        <end position="203"/>
    </location>
</feature>
<dbReference type="PROSITE" id="PS51421">
    <property type="entry name" value="RAS"/>
    <property type="match status" value="1"/>
</dbReference>
<protein>
    <submittedName>
        <fullName evidence="3">Ras-related protein rab-5c</fullName>
    </submittedName>
</protein>
<dbReference type="AlphaFoldDB" id="A0AAV8AFD4"/>
<dbReference type="PRINTS" id="PR00449">
    <property type="entry name" value="RASTRNSFRMNG"/>
</dbReference>
<dbReference type="FunFam" id="3.40.50.300:FF:000823">
    <property type="entry name" value="Small GTPase RAB, putative"/>
    <property type="match status" value="1"/>
</dbReference>
<dbReference type="GO" id="GO:0005525">
    <property type="term" value="F:GTP binding"/>
    <property type="evidence" value="ECO:0007669"/>
    <property type="project" value="InterPro"/>
</dbReference>
<proteinExistence type="predicted"/>
<organism evidence="3 4">
    <name type="scientific">Anaeramoeba flamelloides</name>
    <dbReference type="NCBI Taxonomy" id="1746091"/>
    <lineage>
        <taxon>Eukaryota</taxon>
        <taxon>Metamonada</taxon>
        <taxon>Anaeramoebidae</taxon>
        <taxon>Anaeramoeba</taxon>
    </lineage>
</organism>
<evidence type="ECO:0000256" key="1">
    <source>
        <dbReference type="ARBA" id="ARBA00022741"/>
    </source>
</evidence>
<dbReference type="PROSITE" id="PS51419">
    <property type="entry name" value="RAB"/>
    <property type="match status" value="1"/>
</dbReference>
<dbReference type="InterPro" id="IPR027417">
    <property type="entry name" value="P-loop_NTPase"/>
</dbReference>
<comment type="caution">
    <text evidence="3">The sequence shown here is derived from an EMBL/GenBank/DDBJ whole genome shotgun (WGS) entry which is preliminary data.</text>
</comment>
<evidence type="ECO:0000313" key="3">
    <source>
        <dbReference type="EMBL" id="KAJ3450909.1"/>
    </source>
</evidence>
<dbReference type="SMART" id="SM00174">
    <property type="entry name" value="RHO"/>
    <property type="match status" value="1"/>
</dbReference>
<dbReference type="NCBIfam" id="TIGR00231">
    <property type="entry name" value="small_GTP"/>
    <property type="match status" value="1"/>
</dbReference>
<dbReference type="Proteomes" id="UP001146793">
    <property type="component" value="Unassembled WGS sequence"/>
</dbReference>
<keyword evidence="1" id="KW-0547">Nucleotide-binding</keyword>
<accession>A0AAV8AFD4</accession>
<dbReference type="PANTHER" id="PTHR47978">
    <property type="match status" value="1"/>
</dbReference>
<dbReference type="InterPro" id="IPR005225">
    <property type="entry name" value="Small_GTP-bd"/>
</dbReference>
<dbReference type="Gene3D" id="3.40.50.300">
    <property type="entry name" value="P-loop containing nucleotide triphosphate hydrolases"/>
    <property type="match status" value="1"/>
</dbReference>
<dbReference type="Pfam" id="PF00071">
    <property type="entry name" value="Ras"/>
    <property type="match status" value="1"/>
</dbReference>